<feature type="domain" description="BESS" evidence="3">
    <location>
        <begin position="59"/>
        <end position="98"/>
    </location>
</feature>
<dbReference type="EMBL" id="CAKOFQ010008794">
    <property type="protein sequence ID" value="CAH2016012.1"/>
    <property type="molecule type" value="Genomic_DNA"/>
</dbReference>
<dbReference type="AlphaFoldDB" id="A0A9P0MN83"/>
<evidence type="ECO:0000313" key="4">
    <source>
        <dbReference type="EMBL" id="CAH2016012.1"/>
    </source>
</evidence>
<evidence type="ECO:0000256" key="2">
    <source>
        <dbReference type="SAM" id="MobiDB-lite"/>
    </source>
</evidence>
<feature type="compositionally biased region" description="Low complexity" evidence="2">
    <location>
        <begin position="124"/>
        <end position="135"/>
    </location>
</feature>
<comment type="subcellular location">
    <subcellularLocation>
        <location evidence="1">Nucleus</location>
    </subcellularLocation>
</comment>
<evidence type="ECO:0000259" key="3">
    <source>
        <dbReference type="PROSITE" id="PS51031"/>
    </source>
</evidence>
<dbReference type="PROSITE" id="PS51031">
    <property type="entry name" value="BESS"/>
    <property type="match status" value="1"/>
</dbReference>
<dbReference type="OrthoDB" id="6782896at2759"/>
<reference evidence="4" key="1">
    <citation type="submission" date="2022-03" db="EMBL/GenBank/DDBJ databases">
        <authorList>
            <person name="Sayadi A."/>
        </authorList>
    </citation>
    <scope>NUCLEOTIDE SEQUENCE</scope>
</reference>
<proteinExistence type="predicted"/>
<accession>A0A9P0MN83</accession>
<evidence type="ECO:0000256" key="1">
    <source>
        <dbReference type="PROSITE-ProRule" id="PRU00371"/>
    </source>
</evidence>
<dbReference type="GO" id="GO:0005634">
    <property type="term" value="C:nucleus"/>
    <property type="evidence" value="ECO:0007669"/>
    <property type="project" value="UniProtKB-SubCell"/>
</dbReference>
<sequence length="146" mass="16589">MMNHCLLVLRQLHRDRDICPQKLWIVYHKLGLNKGNAKKMIQIEEDKIKVFKEKDKEAEDEDILFLKSLAPYFKYLNPVQKLRLKSKLQNTIADEISLAMPSPPSNSSATMSMSIIPPPVHALAMPSPASNSSMPIIPPQCTHPHH</sequence>
<dbReference type="Proteomes" id="UP001152888">
    <property type="component" value="Unassembled WGS sequence"/>
</dbReference>
<dbReference type="GO" id="GO:0003677">
    <property type="term" value="F:DNA binding"/>
    <property type="evidence" value="ECO:0007669"/>
    <property type="project" value="InterPro"/>
</dbReference>
<feature type="region of interest" description="Disordered" evidence="2">
    <location>
        <begin position="124"/>
        <end position="146"/>
    </location>
</feature>
<organism evidence="4 5">
    <name type="scientific">Acanthoscelides obtectus</name>
    <name type="common">Bean weevil</name>
    <name type="synonym">Bruchus obtectus</name>
    <dbReference type="NCBI Taxonomy" id="200917"/>
    <lineage>
        <taxon>Eukaryota</taxon>
        <taxon>Metazoa</taxon>
        <taxon>Ecdysozoa</taxon>
        <taxon>Arthropoda</taxon>
        <taxon>Hexapoda</taxon>
        <taxon>Insecta</taxon>
        <taxon>Pterygota</taxon>
        <taxon>Neoptera</taxon>
        <taxon>Endopterygota</taxon>
        <taxon>Coleoptera</taxon>
        <taxon>Polyphaga</taxon>
        <taxon>Cucujiformia</taxon>
        <taxon>Chrysomeloidea</taxon>
        <taxon>Chrysomelidae</taxon>
        <taxon>Bruchinae</taxon>
        <taxon>Bruchini</taxon>
        <taxon>Acanthoscelides</taxon>
    </lineage>
</organism>
<dbReference type="Pfam" id="PF02944">
    <property type="entry name" value="BESS"/>
    <property type="match status" value="1"/>
</dbReference>
<evidence type="ECO:0000313" key="5">
    <source>
        <dbReference type="Proteomes" id="UP001152888"/>
    </source>
</evidence>
<gene>
    <name evidence="4" type="ORF">ACAOBT_LOCUS35082</name>
</gene>
<keyword evidence="5" id="KW-1185">Reference proteome</keyword>
<dbReference type="InterPro" id="IPR004210">
    <property type="entry name" value="BESS_motif"/>
</dbReference>
<protein>
    <recommendedName>
        <fullName evidence="3">BESS domain-containing protein</fullName>
    </recommendedName>
</protein>
<comment type="caution">
    <text evidence="4">The sequence shown here is derived from an EMBL/GenBank/DDBJ whole genome shotgun (WGS) entry which is preliminary data.</text>
</comment>
<keyword evidence="1" id="KW-0539">Nucleus</keyword>
<name>A0A9P0MN83_ACAOB</name>